<comment type="caution">
    <text evidence="2">The sequence shown here is derived from an EMBL/GenBank/DDBJ whole genome shotgun (WGS) entry which is preliminary data.</text>
</comment>
<keyword evidence="3" id="KW-1185">Reference proteome</keyword>
<feature type="domain" description="DUF7869" evidence="1">
    <location>
        <begin position="211"/>
        <end position="300"/>
    </location>
</feature>
<sequence>MFLGKPVCLKAYCRLLSVGQKVLQRLRSGQLGYTSNRAQAPKHPTFGFSLRGDAAEKWPSVLMFLWIIYHSSAEFMPEGGHSLRKPTVEQFDGSEESVDRRVNEFMNGLHQYRSDIDLHLVGPGSFKGERRELQLINGGATGQESAIKAYSSRVLAQWLDRQTYWAFRILREAVATSCICGIHDGMDQAKFKVPRIRQLAANSKQYASLFRPRLHVAGLWIHGRRIQFAISDENLAKDSACQMEQLARGLDAIYREHGLPPGLAIQQDNTYREGKNRHYIAFHILLVALNTFRWTVCNYLRAQLISRNEFNNPEELIELMDSSGRPRGEGESARKAQKGNFAKVECVAYKLDEVANWKDWAAMAGVRVKGLRGVGQVRISLRKDIDPSSYGHCEVQEIAGAERSENDIILIAKRFMASPEPFKVVTVMTAARAATVHRSFAQPQGVAPRRAIKEKVAKNIRSKVPTLVRNLTLPPDAGAYLLNWAESSLQLLPRPQRYSFLEHRHDGCVREGPGPREAWGPRPREKVVDLKLPENDSDDASDNDLEPIDFEDGYYQRPFLLTIPVCRTQQEGDEPDPVPAEEFSRTIRIGSICSGWGVAEMVLTALNEKISELYPDEDFPQFKMSWMCESEKFKADHLRTAFPNTEAIFSDMKDLGRGKEQMAYHMGKVSVLTKDLIPLTERELAVLAASVCEMAACSLNPYDEAFIIQVDQSFGRQTWHRRDPRILPCLLPSGKYIVTKRWSLLTAKEKAKFQGIGSREYFRYGMHLLTENQLGDLAGNSFFACKALMQVGITAFFDLC</sequence>
<dbReference type="Proteomes" id="UP001642484">
    <property type="component" value="Unassembled WGS sequence"/>
</dbReference>
<dbReference type="PANTHER" id="PTHR33153:SF3">
    <property type="entry name" value="TRAFFICKING PROTEIN PARTICLE COMPLEX SUBUNIT 11 DOMAIN-CONTAINING PROTEIN"/>
    <property type="match status" value="1"/>
</dbReference>
<protein>
    <recommendedName>
        <fullName evidence="1">DUF7869 domain-containing protein</fullName>
    </recommendedName>
</protein>
<dbReference type="EMBL" id="CAXAMN010000325">
    <property type="protein sequence ID" value="CAK8987747.1"/>
    <property type="molecule type" value="Genomic_DNA"/>
</dbReference>
<accession>A0ABP0HC37</accession>
<reference evidence="2 3" key="1">
    <citation type="submission" date="2024-02" db="EMBL/GenBank/DDBJ databases">
        <authorList>
            <person name="Chen Y."/>
            <person name="Shah S."/>
            <person name="Dougan E. K."/>
            <person name="Thang M."/>
            <person name="Chan C."/>
        </authorList>
    </citation>
    <scope>NUCLEOTIDE SEQUENCE [LARGE SCALE GENOMIC DNA]</scope>
</reference>
<gene>
    <name evidence="2" type="ORF">CCMP2556_LOCUS990</name>
</gene>
<proteinExistence type="predicted"/>
<dbReference type="Pfam" id="PF25273">
    <property type="entry name" value="DUF7869"/>
    <property type="match status" value="1"/>
</dbReference>
<evidence type="ECO:0000313" key="3">
    <source>
        <dbReference type="Proteomes" id="UP001642484"/>
    </source>
</evidence>
<evidence type="ECO:0000313" key="2">
    <source>
        <dbReference type="EMBL" id="CAK8987747.1"/>
    </source>
</evidence>
<dbReference type="PANTHER" id="PTHR33153">
    <property type="entry name" value="MYND-TYPE DOMAIN-CONTAINING PROTEIN"/>
    <property type="match status" value="1"/>
</dbReference>
<name>A0ABP0HC37_9DINO</name>
<evidence type="ECO:0000259" key="1">
    <source>
        <dbReference type="Pfam" id="PF25273"/>
    </source>
</evidence>
<organism evidence="2 3">
    <name type="scientific">Durusdinium trenchii</name>
    <dbReference type="NCBI Taxonomy" id="1381693"/>
    <lineage>
        <taxon>Eukaryota</taxon>
        <taxon>Sar</taxon>
        <taxon>Alveolata</taxon>
        <taxon>Dinophyceae</taxon>
        <taxon>Suessiales</taxon>
        <taxon>Symbiodiniaceae</taxon>
        <taxon>Durusdinium</taxon>
    </lineage>
</organism>
<dbReference type="InterPro" id="IPR057191">
    <property type="entry name" value="DUF7869"/>
</dbReference>